<dbReference type="AlphaFoldDB" id="A0A6J6U4Z0"/>
<dbReference type="Pfam" id="PF12705">
    <property type="entry name" value="PDDEXK_1"/>
    <property type="match status" value="1"/>
</dbReference>
<gene>
    <name evidence="3" type="ORF">UFOPK2827_00665</name>
</gene>
<reference evidence="3" key="1">
    <citation type="submission" date="2020-05" db="EMBL/GenBank/DDBJ databases">
        <authorList>
            <person name="Chiriac C."/>
            <person name="Salcher M."/>
            <person name="Ghai R."/>
            <person name="Kavagutti S V."/>
        </authorList>
    </citation>
    <scope>NUCLEOTIDE SEQUENCE</scope>
</reference>
<evidence type="ECO:0000313" key="3">
    <source>
        <dbReference type="EMBL" id="CAB4753419.1"/>
    </source>
</evidence>
<sequence length="247" mass="28001">MLRKALVGTGRENKRMRKPETPARETIAPSDLTFGLSTCKRCLWLKYWFKFELKKEFPLVKPLADSQEEHFRRAPLQSLHPSLKPGVVKQWGQWVKSAPISINGFETRWKILGIYDLLGHYEDGTVAIIDCKVSDSDRDNGPFYAPQLESYAYALENPDKGKPFPVSTMGLLIWKLAGVTQTRQSELASNSHGFGVNQHYVPVERDSATFMNLLEELITTIEGGMPDPGPECNVCNYLIKRVELEID</sequence>
<dbReference type="Gene3D" id="3.90.320.10">
    <property type="match status" value="1"/>
</dbReference>
<protein>
    <submittedName>
        <fullName evidence="3">Unannotated protein</fullName>
    </submittedName>
</protein>
<dbReference type="InterPro" id="IPR011604">
    <property type="entry name" value="PDDEXK-like_dom_sf"/>
</dbReference>
<dbReference type="InterPro" id="IPR038726">
    <property type="entry name" value="PDDEXK_AddAB-type"/>
</dbReference>
<feature type="region of interest" description="Disordered" evidence="1">
    <location>
        <begin position="1"/>
        <end position="23"/>
    </location>
</feature>
<name>A0A6J6U4Z0_9ZZZZ</name>
<proteinExistence type="predicted"/>
<evidence type="ECO:0000256" key="1">
    <source>
        <dbReference type="SAM" id="MobiDB-lite"/>
    </source>
</evidence>
<dbReference type="EMBL" id="CAEZZE010000119">
    <property type="protein sequence ID" value="CAB4753419.1"/>
    <property type="molecule type" value="Genomic_DNA"/>
</dbReference>
<feature type="domain" description="PD-(D/E)XK endonuclease-like" evidence="2">
    <location>
        <begin position="101"/>
        <end position="237"/>
    </location>
</feature>
<evidence type="ECO:0000259" key="2">
    <source>
        <dbReference type="Pfam" id="PF12705"/>
    </source>
</evidence>
<accession>A0A6J6U4Z0</accession>
<organism evidence="3">
    <name type="scientific">freshwater metagenome</name>
    <dbReference type="NCBI Taxonomy" id="449393"/>
    <lineage>
        <taxon>unclassified sequences</taxon>
        <taxon>metagenomes</taxon>
        <taxon>ecological metagenomes</taxon>
    </lineage>
</organism>